<proteinExistence type="predicted"/>
<reference evidence="3" key="1">
    <citation type="journal article" date="2017" name="Nat. Commun.">
        <title>The asparagus genome sheds light on the origin and evolution of a young Y chromosome.</title>
        <authorList>
            <person name="Harkess A."/>
            <person name="Zhou J."/>
            <person name="Xu C."/>
            <person name="Bowers J.E."/>
            <person name="Van der Hulst R."/>
            <person name="Ayyampalayam S."/>
            <person name="Mercati F."/>
            <person name="Riccardi P."/>
            <person name="McKain M.R."/>
            <person name="Kakrana A."/>
            <person name="Tang H."/>
            <person name="Ray J."/>
            <person name="Groenendijk J."/>
            <person name="Arikit S."/>
            <person name="Mathioni S.M."/>
            <person name="Nakano M."/>
            <person name="Shan H."/>
            <person name="Telgmann-Rauber A."/>
            <person name="Kanno A."/>
            <person name="Yue Z."/>
            <person name="Chen H."/>
            <person name="Li W."/>
            <person name="Chen Y."/>
            <person name="Xu X."/>
            <person name="Zhang Y."/>
            <person name="Luo S."/>
            <person name="Chen H."/>
            <person name="Gao J."/>
            <person name="Mao Z."/>
            <person name="Pires J.C."/>
            <person name="Luo M."/>
            <person name="Kudrna D."/>
            <person name="Wing R.A."/>
            <person name="Meyers B.C."/>
            <person name="Yi K."/>
            <person name="Kong H."/>
            <person name="Lavrijsen P."/>
            <person name="Sunseri F."/>
            <person name="Falavigna A."/>
            <person name="Ye Y."/>
            <person name="Leebens-Mack J.H."/>
            <person name="Chen G."/>
        </authorList>
    </citation>
    <scope>NUCLEOTIDE SEQUENCE [LARGE SCALE GENOMIC DNA]</scope>
    <source>
        <strain evidence="3">cv. DH0086</strain>
    </source>
</reference>
<dbReference type="Gene3D" id="3.80.10.10">
    <property type="entry name" value="Ribonuclease Inhibitor"/>
    <property type="match status" value="2"/>
</dbReference>
<dbReference type="PANTHER" id="PTHR34145:SF28">
    <property type="entry name" value="F-BOX DOMAIN-CONTAINING PROTEIN"/>
    <property type="match status" value="1"/>
</dbReference>
<dbReference type="AlphaFoldDB" id="A0A5P1FC99"/>
<dbReference type="InterPro" id="IPR053781">
    <property type="entry name" value="F-box_AtFBL13-like"/>
</dbReference>
<dbReference type="Gramene" id="ONK76026">
    <property type="protein sequence ID" value="ONK76026"/>
    <property type="gene ID" value="A4U43_C03F23060"/>
</dbReference>
<protein>
    <recommendedName>
        <fullName evidence="1">F-box domain-containing protein</fullName>
    </recommendedName>
</protein>
<dbReference type="InterPro" id="IPR053772">
    <property type="entry name" value="At1g61320/At1g61330-like"/>
</dbReference>
<dbReference type="InterPro" id="IPR036047">
    <property type="entry name" value="F-box-like_dom_sf"/>
</dbReference>
<dbReference type="SMART" id="SM00256">
    <property type="entry name" value="FBOX"/>
    <property type="match status" value="2"/>
</dbReference>
<dbReference type="SUPFAM" id="SSF81383">
    <property type="entry name" value="F-box domain"/>
    <property type="match status" value="2"/>
</dbReference>
<evidence type="ECO:0000313" key="2">
    <source>
        <dbReference type="EMBL" id="ONK76026.1"/>
    </source>
</evidence>
<feature type="domain" description="F-box" evidence="1">
    <location>
        <begin position="647"/>
        <end position="687"/>
    </location>
</feature>
<dbReference type="Pfam" id="PF23622">
    <property type="entry name" value="LRR_At1g61320_AtMIF1"/>
    <property type="match status" value="2"/>
</dbReference>
<keyword evidence="3" id="KW-1185">Reference proteome</keyword>
<dbReference type="SUPFAM" id="SSF52047">
    <property type="entry name" value="RNI-like"/>
    <property type="match status" value="2"/>
</dbReference>
<dbReference type="InterPro" id="IPR032675">
    <property type="entry name" value="LRR_dom_sf"/>
</dbReference>
<dbReference type="EMBL" id="CM007383">
    <property type="protein sequence ID" value="ONK76026.1"/>
    <property type="molecule type" value="Genomic_DNA"/>
</dbReference>
<feature type="domain" description="F-box" evidence="1">
    <location>
        <begin position="143"/>
        <end position="182"/>
    </location>
</feature>
<name>A0A5P1FC99_ASPOF</name>
<dbReference type="InterPro" id="IPR001810">
    <property type="entry name" value="F-box_dom"/>
</dbReference>
<sequence length="1122" mass="129210">MLVGVSCEPVVVWFADCEFGFILLVVSLVVEPGSYLLPDGVGVDARWSSCMLPDGVDAFLWCWLGTLLPVGELLTTADLKTTHAAQKEIMEGNQSKVIADEEQAEKDETVFSLLLISTKLTDTMETNQDLGRAFHGEDRLTALPDVLRVQILSLLPCRYAVRTGVLSKNWKILWKQRFNHTTTLKFGRKYQNPANQQELVNEIQNYMLAHENRKIETFHLYFHPDTLNPETVCNWIERAIENGVEELYLDFSQGIVSLKPTGKLRTGRKKFKLPESVFQFNRSLTSLSLSFCTLTGRYQFGYFDCLEHLQLQGINLNDTMLVKVLYNCPKLQSLELRECMSLKYVEDIGSYSQIKKLTIVHCPNIEVIDILAPLLHSFHFLGKFPRKFTLAVPFLSDCIIMSTLREYEQITNNWEVTLLKHDSLQVLTTCSSSLQLILGSGKIVGASLKNLQELQLCMENLRSSDLLNIYKLFMRYKLQQLETLFIELPTSWSDPDLELDMVQKNPPVLNLRNLKIIKLNNFKGHINELFLLDFLLQNAVSLELIVLAFAHEYDRAGGNSVRLFNQLSQNPRASPTARMKLTYTSLDENNTLKPAHSKHRSLKIFMFLVSVVIKFACYRYAVNNSNNMAQDGSTERACPGEDIISELPDMLRLHILTLLPRKAAVRTGALSTKWKDLWKERYFHPTDLSFGRATESEEEQRELAQEIQAYMKHNGNKRIVTFTLNFYPGRKYEQIAAEWIKQAAKNGAEVFRLDFSQAGMGSYSRKQVTRRAKKFELKESMFRCNNALDTLSLNYCRLQRYFKFRYFSCLETLCLSQVNVNDFMLEKLVSNCLNLESLELSQCLSLKNIRIPATLVRLKNLTIVYCCLAKEINISAPALQTFHFFGNFPHTFLMIDHMPLLSNVIVMTPTRDQWVNRIFYASVVIWLDHVQVLTLCNVGLSVMFQMKNTPTWVTLGNLRELQLLMFMLIDSDLNNIYIFFTHCQFPLLERLFIELPPICFDYSMPSDLMKFDDPLMISFNSLKVIKMDNFKGVPKEMLLLDFLLQRATNLECLILVFPPVFYMTTNEMKKKHIFHEIMSKPKASARAQVIMCYTCHDNYGCKAAHANNILDFKHLQDEISKS</sequence>
<evidence type="ECO:0000259" key="1">
    <source>
        <dbReference type="SMART" id="SM00256"/>
    </source>
</evidence>
<dbReference type="CDD" id="cd22160">
    <property type="entry name" value="F-box_AtFBL13-like"/>
    <property type="match status" value="1"/>
</dbReference>
<dbReference type="OMA" id="GREHEMK"/>
<evidence type="ECO:0000313" key="3">
    <source>
        <dbReference type="Proteomes" id="UP000243459"/>
    </source>
</evidence>
<accession>A0A5P1FC99</accession>
<dbReference type="Pfam" id="PF00646">
    <property type="entry name" value="F-box"/>
    <property type="match status" value="2"/>
</dbReference>
<dbReference type="InterPro" id="IPR055357">
    <property type="entry name" value="LRR_At1g61320_AtMIF1"/>
</dbReference>
<dbReference type="Proteomes" id="UP000243459">
    <property type="component" value="Chromosome 3"/>
</dbReference>
<organism evidence="2 3">
    <name type="scientific">Asparagus officinalis</name>
    <name type="common">Garden asparagus</name>
    <dbReference type="NCBI Taxonomy" id="4686"/>
    <lineage>
        <taxon>Eukaryota</taxon>
        <taxon>Viridiplantae</taxon>
        <taxon>Streptophyta</taxon>
        <taxon>Embryophyta</taxon>
        <taxon>Tracheophyta</taxon>
        <taxon>Spermatophyta</taxon>
        <taxon>Magnoliopsida</taxon>
        <taxon>Liliopsida</taxon>
        <taxon>Asparagales</taxon>
        <taxon>Asparagaceae</taxon>
        <taxon>Asparagoideae</taxon>
        <taxon>Asparagus</taxon>
    </lineage>
</organism>
<gene>
    <name evidence="2" type="ORF">A4U43_C03F23060</name>
</gene>
<dbReference type="PANTHER" id="PTHR34145">
    <property type="entry name" value="OS02G0105600 PROTEIN"/>
    <property type="match status" value="1"/>
</dbReference>